<keyword evidence="8" id="KW-0679">Respiratory chain</keyword>
<comment type="similarity">
    <text evidence="3 8">Belongs to the heme-copper respiratory oxidase family.</text>
</comment>
<dbReference type="Pfam" id="PF00115">
    <property type="entry name" value="COX1"/>
    <property type="match status" value="1"/>
</dbReference>
<dbReference type="PANTHER" id="PTHR10422">
    <property type="entry name" value="CYTOCHROME C OXIDASE SUBUNIT 1"/>
    <property type="match status" value="1"/>
</dbReference>
<dbReference type="Gene3D" id="1.20.210.10">
    <property type="entry name" value="Cytochrome c oxidase-like, subunit I domain"/>
    <property type="match status" value="1"/>
</dbReference>
<evidence type="ECO:0000256" key="5">
    <source>
        <dbReference type="ARBA" id="ARBA00015947"/>
    </source>
</evidence>
<feature type="transmembrane region" description="Helical" evidence="9">
    <location>
        <begin position="159"/>
        <end position="183"/>
    </location>
</feature>
<keyword evidence="8" id="KW-0349">Heme</keyword>
<evidence type="ECO:0000313" key="11">
    <source>
        <dbReference type="EMBL" id="AKR75006.1"/>
    </source>
</evidence>
<reference evidence="11" key="1">
    <citation type="submission" date="2015-05" db="EMBL/GenBank/DDBJ databases">
        <title>DNA barcoding of solitary ascidian, Microcosmus stoloniferus, India.</title>
        <authorList>
            <person name="Jaffar Ali A.H."/>
            <person name="Shabeer A.N."/>
        </authorList>
    </citation>
    <scope>NUCLEOTIDE SEQUENCE</scope>
</reference>
<feature type="non-terminal residue" evidence="11">
    <location>
        <position position="209"/>
    </location>
</feature>
<dbReference type="InterPro" id="IPR000883">
    <property type="entry name" value="Cyt_C_Oxase_1"/>
</dbReference>
<keyword evidence="7" id="KW-0915">Sodium</keyword>
<dbReference type="GO" id="GO:0046872">
    <property type="term" value="F:metal ion binding"/>
    <property type="evidence" value="ECO:0007669"/>
    <property type="project" value="UniProtKB-KW"/>
</dbReference>
<feature type="non-terminal residue" evidence="11">
    <location>
        <position position="1"/>
    </location>
</feature>
<dbReference type="EC" id="7.1.1.9" evidence="4 8"/>
<dbReference type="GO" id="GO:0006123">
    <property type="term" value="P:mitochondrial electron transport, cytochrome c to oxygen"/>
    <property type="evidence" value="ECO:0007669"/>
    <property type="project" value="TreeGrafter"/>
</dbReference>
<evidence type="ECO:0000256" key="2">
    <source>
        <dbReference type="ARBA" id="ARBA00004673"/>
    </source>
</evidence>
<dbReference type="GO" id="GO:0005743">
    <property type="term" value="C:mitochondrial inner membrane"/>
    <property type="evidence" value="ECO:0007669"/>
    <property type="project" value="UniProtKB-SubCell"/>
</dbReference>
<feature type="transmembrane region" description="Helical" evidence="9">
    <location>
        <begin position="12"/>
        <end position="33"/>
    </location>
</feature>
<comment type="pathway">
    <text evidence="2 8">Energy metabolism; oxidative phosphorylation.</text>
</comment>
<evidence type="ECO:0000256" key="8">
    <source>
        <dbReference type="RuleBase" id="RU000369"/>
    </source>
</evidence>
<keyword evidence="8" id="KW-0813">Transport</keyword>
<dbReference type="InterPro" id="IPR036927">
    <property type="entry name" value="Cyt_c_oxase-like_su1_sf"/>
</dbReference>
<evidence type="ECO:0000256" key="7">
    <source>
        <dbReference type="ARBA" id="ARBA00023053"/>
    </source>
</evidence>
<gene>
    <name evidence="11" type="primary">COI</name>
</gene>
<evidence type="ECO:0000256" key="9">
    <source>
        <dbReference type="SAM" id="Phobius"/>
    </source>
</evidence>
<comment type="subcellular location">
    <subcellularLocation>
        <location evidence="8">Mitochondrion inner membrane</location>
        <topology evidence="8">Multi-pass membrane protein</topology>
    </subcellularLocation>
</comment>
<comment type="cofactor">
    <cofactor evidence="1">
        <name>heme</name>
        <dbReference type="ChEBI" id="CHEBI:30413"/>
    </cofactor>
</comment>
<comment type="function">
    <text evidence="8">Component of the cytochrome c oxidase, the last enzyme in the mitochondrial electron transport chain which drives oxidative phosphorylation. The respiratory chain contains 3 multisubunit complexes succinate dehydrogenase (complex II, CII), ubiquinol-cytochrome c oxidoreductase (cytochrome b-c1 complex, complex III, CIII) and cytochrome c oxidase (complex IV, CIV), that cooperate to transfer electrons derived from NADH and succinate to molecular oxygen, creating an electrochemical gradient over the inner membrane that drives transmembrane transport and the ATP synthase. Cytochrome c oxidase is the component of the respiratory chain that catalyzes the reduction of oxygen to water. Electrons originating from reduced cytochrome c in the intermembrane space (IMS) are transferred via the dinuclear copper A center (CU(A)) of subunit 2 and heme A of subunit 1 to the active site in subunit 1, a binuclear center (BNC) formed by heme A3 and copper B (CU(B)). The BNC reduces molecular oxygen to 2 water molecules using 4 electrons from cytochrome c in the IMS and 4 protons from the mitochondrial matrix.</text>
</comment>
<dbReference type="GO" id="GO:0015990">
    <property type="term" value="P:electron transport coupled proton transport"/>
    <property type="evidence" value="ECO:0007669"/>
    <property type="project" value="TreeGrafter"/>
</dbReference>
<keyword evidence="8" id="KW-0249">Electron transport</keyword>
<accession>A0A0K0VEV6</accession>
<feature type="transmembrane region" description="Helical" evidence="9">
    <location>
        <begin position="45"/>
        <end position="71"/>
    </location>
</feature>
<proteinExistence type="inferred from homology"/>
<feature type="domain" description="Cytochrome oxidase subunit I profile" evidence="10">
    <location>
        <begin position="1"/>
        <end position="209"/>
    </location>
</feature>
<keyword evidence="8" id="KW-0408">Iron</keyword>
<dbReference type="EMBL" id="KR996796">
    <property type="protein sequence ID" value="AKR75006.1"/>
    <property type="molecule type" value="Genomic_DNA"/>
</dbReference>
<evidence type="ECO:0000256" key="6">
    <source>
        <dbReference type="ARBA" id="ARBA00023008"/>
    </source>
</evidence>
<dbReference type="InterPro" id="IPR023616">
    <property type="entry name" value="Cyt_c_oxase-like_su1_dom"/>
</dbReference>
<dbReference type="PANTHER" id="PTHR10422:SF18">
    <property type="entry name" value="CYTOCHROME C OXIDASE SUBUNIT 1"/>
    <property type="match status" value="1"/>
</dbReference>
<keyword evidence="8 11" id="KW-0496">Mitochondrion</keyword>
<evidence type="ECO:0000256" key="1">
    <source>
        <dbReference type="ARBA" id="ARBA00001971"/>
    </source>
</evidence>
<sequence length="209" mass="22823">GQQNHKDIGTYFIFGVWAGFIGTGMSVFIRVELSQVGQVVGDGQLYNVIVTAHAFVMIFFFVMPMMIGGFGNWLPMVGSPDMAFPRNNMSFWPPAFFLFISSMIESGVGTGWTVYPPSGNAHSGAADCAIFSLHLAGVSSIGSLNFMTTFNMKVKGWGMFSMSFCWTVLVTTILLLSPVAAAITMFDRNFNTSFFDPSGGSRTTKYNKN</sequence>
<dbReference type="GO" id="GO:0020037">
    <property type="term" value="F:heme binding"/>
    <property type="evidence" value="ECO:0007669"/>
    <property type="project" value="InterPro"/>
</dbReference>
<dbReference type="GO" id="GO:0004129">
    <property type="term" value="F:cytochrome-c oxidase activity"/>
    <property type="evidence" value="ECO:0007669"/>
    <property type="project" value="UniProtKB-EC"/>
</dbReference>
<dbReference type="SUPFAM" id="SSF81442">
    <property type="entry name" value="Cytochrome c oxidase subunit I-like"/>
    <property type="match status" value="1"/>
</dbReference>
<comment type="catalytic activity">
    <reaction evidence="8">
        <text>4 Fe(II)-[cytochrome c] + O2 + 8 H(+)(in) = 4 Fe(III)-[cytochrome c] + 2 H2O + 4 H(+)(out)</text>
        <dbReference type="Rhea" id="RHEA:11436"/>
        <dbReference type="Rhea" id="RHEA-COMP:10350"/>
        <dbReference type="Rhea" id="RHEA-COMP:14399"/>
        <dbReference type="ChEBI" id="CHEBI:15377"/>
        <dbReference type="ChEBI" id="CHEBI:15378"/>
        <dbReference type="ChEBI" id="CHEBI:15379"/>
        <dbReference type="ChEBI" id="CHEBI:29033"/>
        <dbReference type="ChEBI" id="CHEBI:29034"/>
        <dbReference type="EC" id="7.1.1.9"/>
    </reaction>
</comment>
<evidence type="ECO:0000259" key="10">
    <source>
        <dbReference type="PROSITE" id="PS50855"/>
    </source>
</evidence>
<feature type="transmembrane region" description="Helical" evidence="9">
    <location>
        <begin position="127"/>
        <end position="147"/>
    </location>
</feature>
<dbReference type="PRINTS" id="PR01165">
    <property type="entry name" value="CYCOXIDASEI"/>
</dbReference>
<dbReference type="PROSITE" id="PS50855">
    <property type="entry name" value="COX1"/>
    <property type="match status" value="1"/>
</dbReference>
<dbReference type="UniPathway" id="UPA00705"/>
<protein>
    <recommendedName>
        <fullName evidence="5 8">Cytochrome c oxidase subunit 1</fullName>
        <ecNumber evidence="4 8">7.1.1.9</ecNumber>
    </recommendedName>
</protein>
<evidence type="ECO:0000256" key="4">
    <source>
        <dbReference type="ARBA" id="ARBA00012949"/>
    </source>
</evidence>
<keyword evidence="8 9" id="KW-0472">Membrane</keyword>
<name>A0A0K0VEV6_9ASCI</name>
<keyword evidence="8" id="KW-0479">Metal-binding</keyword>
<keyword evidence="8" id="KW-0999">Mitochondrion inner membrane</keyword>
<feature type="transmembrane region" description="Helical" evidence="9">
    <location>
        <begin position="91"/>
        <end position="115"/>
    </location>
</feature>
<geneLocation type="mitochondrion" evidence="11"/>
<keyword evidence="9" id="KW-1133">Transmembrane helix</keyword>
<keyword evidence="8 9" id="KW-0812">Transmembrane</keyword>
<keyword evidence="6 8" id="KW-0186">Copper</keyword>
<organism evidence="11">
    <name type="scientific">Microcosmus stoloniferus</name>
    <dbReference type="NCBI Taxonomy" id="1661753"/>
    <lineage>
        <taxon>Eukaryota</taxon>
        <taxon>Metazoa</taxon>
        <taxon>Chordata</taxon>
        <taxon>Tunicata</taxon>
        <taxon>Ascidiacea</taxon>
        <taxon>Stolidobranchia</taxon>
        <taxon>Pyuridae</taxon>
        <taxon>Microcosmus</taxon>
    </lineage>
</organism>
<evidence type="ECO:0000256" key="3">
    <source>
        <dbReference type="ARBA" id="ARBA00009578"/>
    </source>
</evidence>
<dbReference type="AlphaFoldDB" id="A0A0K0VEV6"/>